<protein>
    <submittedName>
        <fullName evidence="2">Uncharacterized protein</fullName>
    </submittedName>
</protein>
<evidence type="ECO:0000256" key="1">
    <source>
        <dbReference type="SAM" id="Phobius"/>
    </source>
</evidence>
<dbReference type="RefSeq" id="WP_229670907.1">
    <property type="nucleotide sequence ID" value="NZ_BMOE01000005.1"/>
</dbReference>
<keyword evidence="3" id="KW-1185">Reference proteome</keyword>
<sequence length="90" mass="10268">MKVRQTRDVDMLSALSLPLLFAFLGGSWAYLNRPERRPALLLTLILFHLLGAYGYRQEPRPELLILLFLLATGIFAMLLHTLLHGHNRTA</sequence>
<dbReference type="AlphaFoldDB" id="A0A917UQD0"/>
<evidence type="ECO:0000313" key="2">
    <source>
        <dbReference type="EMBL" id="GGJ74998.1"/>
    </source>
</evidence>
<keyword evidence="1" id="KW-0812">Transmembrane</keyword>
<keyword evidence="1" id="KW-1133">Transmembrane helix</keyword>
<dbReference type="Proteomes" id="UP000635726">
    <property type="component" value="Unassembled WGS sequence"/>
</dbReference>
<reference evidence="2" key="1">
    <citation type="journal article" date="2014" name="Int. J. Syst. Evol. Microbiol.">
        <title>Complete genome sequence of Corynebacterium casei LMG S-19264T (=DSM 44701T), isolated from a smear-ripened cheese.</title>
        <authorList>
            <consortium name="US DOE Joint Genome Institute (JGI-PGF)"/>
            <person name="Walter F."/>
            <person name="Albersmeier A."/>
            <person name="Kalinowski J."/>
            <person name="Ruckert C."/>
        </authorList>
    </citation>
    <scope>NUCLEOTIDE SEQUENCE</scope>
    <source>
        <strain evidence="2">JCM 14371</strain>
    </source>
</reference>
<feature type="transmembrane region" description="Helical" evidence="1">
    <location>
        <begin position="63"/>
        <end position="83"/>
    </location>
</feature>
<accession>A0A917UQD0</accession>
<evidence type="ECO:0000313" key="3">
    <source>
        <dbReference type="Proteomes" id="UP000635726"/>
    </source>
</evidence>
<proteinExistence type="predicted"/>
<name>A0A917UQD0_9DEIO</name>
<dbReference type="EMBL" id="BMOE01000005">
    <property type="protein sequence ID" value="GGJ74998.1"/>
    <property type="molecule type" value="Genomic_DNA"/>
</dbReference>
<gene>
    <name evidence="2" type="ORF">GCM10008939_19150</name>
</gene>
<reference evidence="2" key="2">
    <citation type="submission" date="2020-09" db="EMBL/GenBank/DDBJ databases">
        <authorList>
            <person name="Sun Q."/>
            <person name="Ohkuma M."/>
        </authorList>
    </citation>
    <scope>NUCLEOTIDE SEQUENCE</scope>
    <source>
        <strain evidence="2">JCM 14371</strain>
    </source>
</reference>
<organism evidence="2 3">
    <name type="scientific">Deinococcus aquiradiocola</name>
    <dbReference type="NCBI Taxonomy" id="393059"/>
    <lineage>
        <taxon>Bacteria</taxon>
        <taxon>Thermotogati</taxon>
        <taxon>Deinococcota</taxon>
        <taxon>Deinococci</taxon>
        <taxon>Deinococcales</taxon>
        <taxon>Deinococcaceae</taxon>
        <taxon>Deinococcus</taxon>
    </lineage>
</organism>
<feature type="transmembrane region" description="Helical" evidence="1">
    <location>
        <begin position="39"/>
        <end position="56"/>
    </location>
</feature>
<keyword evidence="1" id="KW-0472">Membrane</keyword>
<comment type="caution">
    <text evidence="2">The sequence shown here is derived from an EMBL/GenBank/DDBJ whole genome shotgun (WGS) entry which is preliminary data.</text>
</comment>